<reference evidence="1" key="1">
    <citation type="submission" date="2021-08" db="EMBL/GenBank/DDBJ databases">
        <title>The first chromosome-level gecko genome reveals the dynamic sex chromosomes of Neotropical dwarf geckos (Sphaerodactylidae: Sphaerodactylus).</title>
        <authorList>
            <person name="Pinto B.J."/>
            <person name="Keating S.E."/>
            <person name="Gamble T."/>
        </authorList>
    </citation>
    <scope>NUCLEOTIDE SEQUENCE</scope>
    <source>
        <strain evidence="1">TG3544</strain>
    </source>
</reference>
<dbReference type="Proteomes" id="UP000827872">
    <property type="component" value="Linkage Group LG09"/>
</dbReference>
<organism evidence="1 2">
    <name type="scientific">Sphaerodactylus townsendi</name>
    <dbReference type="NCBI Taxonomy" id="933632"/>
    <lineage>
        <taxon>Eukaryota</taxon>
        <taxon>Metazoa</taxon>
        <taxon>Chordata</taxon>
        <taxon>Craniata</taxon>
        <taxon>Vertebrata</taxon>
        <taxon>Euteleostomi</taxon>
        <taxon>Lepidosauria</taxon>
        <taxon>Squamata</taxon>
        <taxon>Bifurcata</taxon>
        <taxon>Gekkota</taxon>
        <taxon>Sphaerodactylidae</taxon>
        <taxon>Sphaerodactylus</taxon>
    </lineage>
</organism>
<keyword evidence="2" id="KW-1185">Reference proteome</keyword>
<name>A0ACB8FDM2_9SAUR</name>
<sequence length="75" mass="8725">MSMDRELPRRNSLKNSFGEEERAQEAQRGCFTSVDYHRRNFLGHLRSIRDQPLIPSAGGSELNVWRCVAKRSWSC</sequence>
<proteinExistence type="predicted"/>
<protein>
    <submittedName>
        <fullName evidence="1">Uncharacterized protein</fullName>
    </submittedName>
</protein>
<evidence type="ECO:0000313" key="1">
    <source>
        <dbReference type="EMBL" id="KAH8003294.1"/>
    </source>
</evidence>
<gene>
    <name evidence="1" type="ORF">K3G42_016477</name>
</gene>
<accession>A0ACB8FDM2</accession>
<comment type="caution">
    <text evidence="1">The sequence shown here is derived from an EMBL/GenBank/DDBJ whole genome shotgun (WGS) entry which is preliminary data.</text>
</comment>
<evidence type="ECO:0000313" key="2">
    <source>
        <dbReference type="Proteomes" id="UP000827872"/>
    </source>
</evidence>
<dbReference type="EMBL" id="CM037622">
    <property type="protein sequence ID" value="KAH8003294.1"/>
    <property type="molecule type" value="Genomic_DNA"/>
</dbReference>